<dbReference type="InterPro" id="IPR004843">
    <property type="entry name" value="Calcineurin-like_PHP"/>
</dbReference>
<evidence type="ECO:0000259" key="1">
    <source>
        <dbReference type="Pfam" id="PF00149"/>
    </source>
</evidence>
<organism evidence="2 3">
    <name type="scientific">Hoeflea poritis</name>
    <dbReference type="NCBI Taxonomy" id="2993659"/>
    <lineage>
        <taxon>Bacteria</taxon>
        <taxon>Pseudomonadati</taxon>
        <taxon>Pseudomonadota</taxon>
        <taxon>Alphaproteobacteria</taxon>
        <taxon>Hyphomicrobiales</taxon>
        <taxon>Rhizobiaceae</taxon>
        <taxon>Hoeflea</taxon>
    </lineage>
</organism>
<dbReference type="InterPro" id="IPR029052">
    <property type="entry name" value="Metallo-depent_PP-like"/>
</dbReference>
<dbReference type="EMBL" id="JAPJZH010000004">
    <property type="protein sequence ID" value="MDA4845547.1"/>
    <property type="molecule type" value="Genomic_DNA"/>
</dbReference>
<keyword evidence="3" id="KW-1185">Reference proteome</keyword>
<gene>
    <name evidence="2" type="ORF">OOZ53_09325</name>
</gene>
<dbReference type="PANTHER" id="PTHR42850:SF4">
    <property type="entry name" value="ZINC-DEPENDENT ENDOPOLYPHOSPHATASE"/>
    <property type="match status" value="1"/>
</dbReference>
<dbReference type="Pfam" id="PF00149">
    <property type="entry name" value="Metallophos"/>
    <property type="match status" value="1"/>
</dbReference>
<evidence type="ECO:0000313" key="3">
    <source>
        <dbReference type="Proteomes" id="UP001148313"/>
    </source>
</evidence>
<dbReference type="RefSeq" id="WP_271089180.1">
    <property type="nucleotide sequence ID" value="NZ_JAPJZH010000004.1"/>
</dbReference>
<sequence length="233" mass="26073">MKEIFYAIGDVHGCDDLLQSLQARIVSDREQRHPDSPATIVTVGDYVDRGPDSGAVIDRLMRGFDGFEMVCLKGNHEAMLLACTQSDDWIVWRHWTGNGGDATLRSIGFDARHGAYRAVDLIDALGPERLAWLRGLPLYHETPDYLFVHAGIIPGRRIEDQSEKDLLWVRDRFLASHLDHGRLVIHGHTPVSEPEIRHNRIGIDTGAFMTGRLTAVVLGEEEGPRFLSVEEAS</sequence>
<proteinExistence type="predicted"/>
<dbReference type="PANTHER" id="PTHR42850">
    <property type="entry name" value="METALLOPHOSPHOESTERASE"/>
    <property type="match status" value="1"/>
</dbReference>
<dbReference type="SUPFAM" id="SSF56300">
    <property type="entry name" value="Metallo-dependent phosphatases"/>
    <property type="match status" value="1"/>
</dbReference>
<reference evidence="2" key="1">
    <citation type="submission" date="2022-11" db="EMBL/GenBank/DDBJ databases">
        <title>Hoeflea poritis sp. nov., isolated from scleractinian coral Porites lutea.</title>
        <authorList>
            <person name="Zhang G."/>
            <person name="Wei Q."/>
            <person name="Cai L."/>
        </authorList>
    </citation>
    <scope>NUCLEOTIDE SEQUENCE</scope>
    <source>
        <strain evidence="2">E7-10</strain>
    </source>
</reference>
<comment type="caution">
    <text evidence="2">The sequence shown here is derived from an EMBL/GenBank/DDBJ whole genome shotgun (WGS) entry which is preliminary data.</text>
</comment>
<feature type="domain" description="Calcineurin-like phosphoesterase" evidence="1">
    <location>
        <begin position="5"/>
        <end position="192"/>
    </location>
</feature>
<dbReference type="Proteomes" id="UP001148313">
    <property type="component" value="Unassembled WGS sequence"/>
</dbReference>
<protein>
    <submittedName>
        <fullName evidence="2">Metallophosphoesterase family protein</fullName>
    </submittedName>
</protein>
<name>A0ABT4VLF3_9HYPH</name>
<dbReference type="Gene3D" id="3.60.21.10">
    <property type="match status" value="1"/>
</dbReference>
<accession>A0ABT4VLF3</accession>
<dbReference type="InterPro" id="IPR050126">
    <property type="entry name" value="Ap4A_hydrolase"/>
</dbReference>
<dbReference type="CDD" id="cd00144">
    <property type="entry name" value="MPP_PPP_family"/>
    <property type="match status" value="1"/>
</dbReference>
<evidence type="ECO:0000313" key="2">
    <source>
        <dbReference type="EMBL" id="MDA4845547.1"/>
    </source>
</evidence>